<comment type="similarity">
    <text evidence="2">Belongs to the FAD-binding monooxygenase family.</text>
</comment>
<evidence type="ECO:0000256" key="3">
    <source>
        <dbReference type="ARBA" id="ARBA00022630"/>
    </source>
</evidence>
<dbReference type="SUPFAM" id="SSF51905">
    <property type="entry name" value="FAD/NAD(P)-binding domain"/>
    <property type="match status" value="2"/>
</dbReference>
<comment type="cofactor">
    <cofactor evidence="1">
        <name>FAD</name>
        <dbReference type="ChEBI" id="CHEBI:57692"/>
    </cofactor>
</comment>
<organism evidence="9 10">
    <name type="scientific">Moniliophthora roreri</name>
    <name type="common">Frosty pod rot fungus</name>
    <name type="synonym">Monilia roreri</name>
    <dbReference type="NCBI Taxonomy" id="221103"/>
    <lineage>
        <taxon>Eukaryota</taxon>
        <taxon>Fungi</taxon>
        <taxon>Dikarya</taxon>
        <taxon>Basidiomycota</taxon>
        <taxon>Agaricomycotina</taxon>
        <taxon>Agaricomycetes</taxon>
        <taxon>Agaricomycetidae</taxon>
        <taxon>Agaricales</taxon>
        <taxon>Marasmiineae</taxon>
        <taxon>Marasmiaceae</taxon>
        <taxon>Moniliophthora</taxon>
    </lineage>
</organism>
<dbReference type="Proteomes" id="UP000054988">
    <property type="component" value="Unassembled WGS sequence"/>
</dbReference>
<dbReference type="Pfam" id="PF07992">
    <property type="entry name" value="Pyr_redox_2"/>
    <property type="match status" value="1"/>
</dbReference>
<name>A0A0W0GAE2_MONRR</name>
<evidence type="ECO:0000256" key="1">
    <source>
        <dbReference type="ARBA" id="ARBA00001974"/>
    </source>
</evidence>
<keyword evidence="3" id="KW-0285">Flavoprotein</keyword>
<accession>A0A0W0GAE2</accession>
<evidence type="ECO:0000313" key="10">
    <source>
        <dbReference type="Proteomes" id="UP000054988"/>
    </source>
</evidence>
<dbReference type="InterPro" id="IPR050775">
    <property type="entry name" value="FAD-binding_Monooxygenases"/>
</dbReference>
<comment type="caution">
    <text evidence="9">The sequence shown here is derived from an EMBL/GenBank/DDBJ whole genome shotgun (WGS) entry which is preliminary data.</text>
</comment>
<dbReference type="Gene3D" id="3.50.50.60">
    <property type="entry name" value="FAD/NAD(P)-binding domain"/>
    <property type="match status" value="2"/>
</dbReference>
<gene>
    <name evidence="9" type="ORF">WG66_1885</name>
</gene>
<dbReference type="PANTHER" id="PTHR43098">
    <property type="entry name" value="L-ORNITHINE N(5)-MONOOXYGENASE-RELATED"/>
    <property type="match status" value="1"/>
</dbReference>
<evidence type="ECO:0000313" key="9">
    <source>
        <dbReference type="EMBL" id="KTB45538.1"/>
    </source>
</evidence>
<dbReference type="GO" id="GO:0004497">
    <property type="term" value="F:monooxygenase activity"/>
    <property type="evidence" value="ECO:0007669"/>
    <property type="project" value="UniProtKB-KW"/>
</dbReference>
<dbReference type="InterPro" id="IPR036188">
    <property type="entry name" value="FAD/NAD-bd_sf"/>
</dbReference>
<dbReference type="AlphaFoldDB" id="A0A0W0GAE2"/>
<evidence type="ECO:0000256" key="5">
    <source>
        <dbReference type="ARBA" id="ARBA00022857"/>
    </source>
</evidence>
<keyword evidence="6" id="KW-0560">Oxidoreductase</keyword>
<sequence length="537" mass="61111">MSISDISNLDVLVVGAGFGGLHQLHYFRKHGYSVKVLEAGSQMGGIWYWNCYPGARVDSPIPVYEFSFEECWRDWSWTERYPSWAELRAYFRHVDEKLDLSKDVYFNSRVTSAQWVASMDRWIVKSQNGMTIHARFLVLAVGFAAKPYTPAYPGLDTYEGIWHHTAKWPQGGVNLKGKNVAVIGTGASGVQVIQELSKDVDHLTVFQRTPNVAIPMRQRKLDVVSQEEMKELYPTMYRRRLQTPGGYFWDRFPKTYFSMTPEERALRLEEAYAKGGFEFLTSICSDLSLDEAANEEVYAFWRKKTRSRICDPVLQEKLAPTVPPHPMVARRHSLEQTYYEVFNQDNVGLVDTSETPIEKFTPKGIVTTNGVEREFDAVVFATGFDSITGGITQIDIRGVDGTSITDKWKNGVYTNLGMMAANFPNMFFIYGPQAPTALSNGPSCVEIQGDWIVNCIKYMTDKNLTRIEPTREAEESWRNAVLSFWNMTLLRKGNSWWNGANIPGKIVEPLNFSGGVGYYARLCEEKAEKNYEGFHIS</sequence>
<feature type="domain" description="FAD/NAD(P)-binding" evidence="8">
    <location>
        <begin position="10"/>
        <end position="231"/>
    </location>
</feature>
<reference evidence="9 10" key="1">
    <citation type="submission" date="2015-12" db="EMBL/GenBank/DDBJ databases">
        <title>Draft genome sequence of Moniliophthora roreri, the causal agent of frosty pod rot of cacao.</title>
        <authorList>
            <person name="Aime M.C."/>
            <person name="Diaz-Valderrama J.R."/>
            <person name="Kijpornyongpan T."/>
            <person name="Phillips-Mora W."/>
        </authorList>
    </citation>
    <scope>NUCLEOTIDE SEQUENCE [LARGE SCALE GENOMIC DNA]</scope>
    <source>
        <strain evidence="9 10">MCA 2952</strain>
    </source>
</reference>
<keyword evidence="7" id="KW-0503">Monooxygenase</keyword>
<evidence type="ECO:0000256" key="4">
    <source>
        <dbReference type="ARBA" id="ARBA00022827"/>
    </source>
</evidence>
<dbReference type="EMBL" id="LATX01000668">
    <property type="protein sequence ID" value="KTB45538.1"/>
    <property type="molecule type" value="Genomic_DNA"/>
</dbReference>
<protein>
    <recommendedName>
        <fullName evidence="8">FAD/NAD(P)-binding domain-containing protein</fullName>
    </recommendedName>
</protein>
<evidence type="ECO:0000256" key="6">
    <source>
        <dbReference type="ARBA" id="ARBA00023002"/>
    </source>
</evidence>
<evidence type="ECO:0000259" key="8">
    <source>
        <dbReference type="Pfam" id="PF07992"/>
    </source>
</evidence>
<dbReference type="InterPro" id="IPR023753">
    <property type="entry name" value="FAD/NAD-binding_dom"/>
</dbReference>
<evidence type="ECO:0000256" key="7">
    <source>
        <dbReference type="ARBA" id="ARBA00023033"/>
    </source>
</evidence>
<evidence type="ECO:0000256" key="2">
    <source>
        <dbReference type="ARBA" id="ARBA00010139"/>
    </source>
</evidence>
<dbReference type="PANTHER" id="PTHR43098:SF3">
    <property type="entry name" value="L-ORNITHINE N(5)-MONOOXYGENASE-RELATED"/>
    <property type="match status" value="1"/>
</dbReference>
<proteinExistence type="inferred from homology"/>
<keyword evidence="4" id="KW-0274">FAD</keyword>
<dbReference type="eggNOG" id="KOG1399">
    <property type="taxonomic scope" value="Eukaryota"/>
</dbReference>
<keyword evidence="5" id="KW-0521">NADP</keyword>